<sequence>MVMKVSITTNRTDLADRDLRQLCQLGVDCIDFGKGSSFVGVQEQGFPDLDEVLKLKRRVRSFGMDMNRVTLPDLTNNFMQDGPGAEKELDNAVNAVRVFGEAGIKIVRQRFEGDTFPYLTKSYPAMQRGGAVSRGESLGFMKDSHSTPTYEEQENWWKHFCAAYEKLVPTAEESDVLLGLHPSDVPNRDTAFGGLGYHRVIDAFPSKHVGYVYCIGTRAEEGGSSLVLNEINHYGRKGKLFLVHFRNVRGSLPTAGAFEEALLDDGDMNMFRLLLELHKVGYDGCINPDHVPIMEGVNTEPNPHWPHTCIEWNYSNIGYAYSIGYIKALLAALVEFAG</sequence>
<proteinExistence type="inferred from homology"/>
<evidence type="ECO:0000256" key="8">
    <source>
        <dbReference type="ARBA" id="ARBA00023004"/>
    </source>
</evidence>
<dbReference type="InterPro" id="IPR036237">
    <property type="entry name" value="Xyl_isomerase-like_sf"/>
</dbReference>
<keyword evidence="12" id="KW-1185">Reference proteome</keyword>
<dbReference type="Gene3D" id="3.20.20.150">
    <property type="entry name" value="Divalent-metal-dependent TIM barrel enzymes"/>
    <property type="match status" value="1"/>
</dbReference>
<comment type="pathway">
    <text evidence="5">Carbohydrate metabolism; pentose and glucuronate interconversion.</text>
</comment>
<evidence type="ECO:0000256" key="6">
    <source>
        <dbReference type="ARBA" id="ARBA00007389"/>
    </source>
</evidence>
<dbReference type="EC" id="4.2.1.8" evidence="7"/>
<dbReference type="Proteomes" id="UP001579974">
    <property type="component" value="Unassembled WGS sequence"/>
</dbReference>
<dbReference type="PANTHER" id="PTHR30387:SF2">
    <property type="entry name" value="MANNONATE DEHYDRATASE"/>
    <property type="match status" value="1"/>
</dbReference>
<comment type="cofactor">
    <cofactor evidence="3">
        <name>Fe(2+)</name>
        <dbReference type="ChEBI" id="CHEBI:29033"/>
    </cofactor>
</comment>
<evidence type="ECO:0000256" key="2">
    <source>
        <dbReference type="ARBA" id="ARBA00001936"/>
    </source>
</evidence>
<dbReference type="GO" id="GO:0008927">
    <property type="term" value="F:mannonate dehydratase activity"/>
    <property type="evidence" value="ECO:0007669"/>
    <property type="project" value="UniProtKB-EC"/>
</dbReference>
<accession>A0ABV5AGG8</accession>
<comment type="cofactor">
    <cofactor evidence="2">
        <name>Mn(2+)</name>
        <dbReference type="ChEBI" id="CHEBI:29035"/>
    </cofactor>
</comment>
<evidence type="ECO:0000313" key="11">
    <source>
        <dbReference type="EMBL" id="MFB5191362.1"/>
    </source>
</evidence>
<evidence type="ECO:0000256" key="10">
    <source>
        <dbReference type="ARBA" id="ARBA00023239"/>
    </source>
</evidence>
<reference evidence="11 12" key="1">
    <citation type="journal article" date="2024" name="Int. J. Mol. Sci.">
        <title>Exploration of Alicyclobacillus spp. Genome in Search of Antibiotic Resistance.</title>
        <authorList>
            <person name="Bucka-Kolendo J."/>
            <person name="Kiousi D.E."/>
            <person name="Dekowska A."/>
            <person name="Mikolajczuk-Szczyrba A."/>
            <person name="Karadedos D.M."/>
            <person name="Michael P."/>
            <person name="Galanis A."/>
            <person name="Sokolowska B."/>
        </authorList>
    </citation>
    <scope>NUCLEOTIDE SEQUENCE [LARGE SCALE GENOMIC DNA]</scope>
    <source>
        <strain evidence="11 12">KKP 3000</strain>
    </source>
</reference>
<dbReference type="InterPro" id="IPR004628">
    <property type="entry name" value="Man_deHydtase"/>
</dbReference>
<comment type="similarity">
    <text evidence="6">Belongs to the mannonate dehydratase family.</text>
</comment>
<evidence type="ECO:0000256" key="9">
    <source>
        <dbReference type="ARBA" id="ARBA00023211"/>
    </source>
</evidence>
<comment type="catalytic activity">
    <reaction evidence="1">
        <text>D-mannonate = 2-dehydro-3-deoxy-D-gluconate + H2O</text>
        <dbReference type="Rhea" id="RHEA:20097"/>
        <dbReference type="ChEBI" id="CHEBI:15377"/>
        <dbReference type="ChEBI" id="CHEBI:17767"/>
        <dbReference type="ChEBI" id="CHEBI:57990"/>
        <dbReference type="EC" id="4.2.1.8"/>
    </reaction>
</comment>
<evidence type="ECO:0000256" key="1">
    <source>
        <dbReference type="ARBA" id="ARBA00001794"/>
    </source>
</evidence>
<dbReference type="EMBL" id="JBDXSU010000010">
    <property type="protein sequence ID" value="MFB5191362.1"/>
    <property type="molecule type" value="Genomic_DNA"/>
</dbReference>
<keyword evidence="8" id="KW-0408">Iron</keyword>
<dbReference type="PANTHER" id="PTHR30387">
    <property type="entry name" value="MANNONATE DEHYDRATASE"/>
    <property type="match status" value="1"/>
</dbReference>
<evidence type="ECO:0000256" key="4">
    <source>
        <dbReference type="ARBA" id="ARBA00002713"/>
    </source>
</evidence>
<protein>
    <recommendedName>
        <fullName evidence="7">mannonate dehydratase</fullName>
        <ecNumber evidence="7">4.2.1.8</ecNumber>
    </recommendedName>
</protein>
<keyword evidence="10 11" id="KW-0456">Lyase</keyword>
<comment type="function">
    <text evidence="4">Catalyzes the dehydration of D-mannonate.</text>
</comment>
<evidence type="ECO:0000256" key="3">
    <source>
        <dbReference type="ARBA" id="ARBA00001954"/>
    </source>
</evidence>
<keyword evidence="9" id="KW-0464">Manganese</keyword>
<dbReference type="SUPFAM" id="SSF51658">
    <property type="entry name" value="Xylose isomerase-like"/>
    <property type="match status" value="1"/>
</dbReference>
<evidence type="ECO:0000313" key="12">
    <source>
        <dbReference type="Proteomes" id="UP001579974"/>
    </source>
</evidence>
<name>A0ABV5AGG8_9BACL</name>
<organism evidence="11 12">
    <name type="scientific">Alicyclobacillus fastidiosus</name>
    <dbReference type="NCBI Taxonomy" id="392011"/>
    <lineage>
        <taxon>Bacteria</taxon>
        <taxon>Bacillati</taxon>
        <taxon>Bacillota</taxon>
        <taxon>Bacilli</taxon>
        <taxon>Bacillales</taxon>
        <taxon>Alicyclobacillaceae</taxon>
        <taxon>Alicyclobacillus</taxon>
    </lineage>
</organism>
<dbReference type="Pfam" id="PF03786">
    <property type="entry name" value="UxuA"/>
    <property type="match status" value="1"/>
</dbReference>
<evidence type="ECO:0000256" key="7">
    <source>
        <dbReference type="ARBA" id="ARBA00012927"/>
    </source>
</evidence>
<gene>
    <name evidence="11" type="ORF">KKP3000_000133</name>
</gene>
<dbReference type="RefSeq" id="WP_275473975.1">
    <property type="nucleotide sequence ID" value="NZ_CP162940.1"/>
</dbReference>
<comment type="caution">
    <text evidence="11">The sequence shown here is derived from an EMBL/GenBank/DDBJ whole genome shotgun (WGS) entry which is preliminary data.</text>
</comment>
<evidence type="ECO:0000256" key="5">
    <source>
        <dbReference type="ARBA" id="ARBA00004892"/>
    </source>
</evidence>